<dbReference type="Proteomes" id="UP001642484">
    <property type="component" value="Unassembled WGS sequence"/>
</dbReference>
<dbReference type="EMBL" id="CAXAMN010005102">
    <property type="protein sequence ID" value="CAK9012272.1"/>
    <property type="molecule type" value="Genomic_DNA"/>
</dbReference>
<keyword evidence="1" id="KW-1133">Transmembrane helix</keyword>
<accession>A0ABP0JD53</accession>
<keyword evidence="1" id="KW-0472">Membrane</keyword>
<gene>
    <name evidence="2" type="ORF">CCMP2556_LOCUS10789</name>
</gene>
<keyword evidence="1" id="KW-0812">Transmembrane</keyword>
<name>A0ABP0JD53_9DINO</name>
<organism evidence="2 3">
    <name type="scientific">Durusdinium trenchii</name>
    <dbReference type="NCBI Taxonomy" id="1381693"/>
    <lineage>
        <taxon>Eukaryota</taxon>
        <taxon>Sar</taxon>
        <taxon>Alveolata</taxon>
        <taxon>Dinophyceae</taxon>
        <taxon>Suessiales</taxon>
        <taxon>Symbiodiniaceae</taxon>
        <taxon>Durusdinium</taxon>
    </lineage>
</organism>
<feature type="transmembrane region" description="Helical" evidence="1">
    <location>
        <begin position="233"/>
        <end position="255"/>
    </location>
</feature>
<evidence type="ECO:0000313" key="3">
    <source>
        <dbReference type="Proteomes" id="UP001642484"/>
    </source>
</evidence>
<proteinExistence type="predicted"/>
<keyword evidence="3" id="KW-1185">Reference proteome</keyword>
<protein>
    <submittedName>
        <fullName evidence="2">Uncharacterized protein</fullName>
    </submittedName>
</protein>
<sequence>MRRGLHGLRHGLPCGVGGGFRRSFATHGDEAKSFPRVLAVEGAKEIGQRIRELKPQQVMLETCEERLSLSKSSGSQDVVKDEKDREALSHADAIAFVHGGLRLAELQSSQRAAEEVGAQVYCVDRSYRETQNRVAKRLLLHPKEMLGFARFAASNLGGATELGGEDAFQCPAPVAEILGEERERHMASEALKHHVTGATALLLCSPARSSSLQQLLETKNPEAMKETSSTSRVWPFLLVLVYVVIPGYGTVYLFWRMAKGLGDWISSLLRPSAPDEASETGRAPAER</sequence>
<reference evidence="2 3" key="1">
    <citation type="submission" date="2024-02" db="EMBL/GenBank/DDBJ databases">
        <authorList>
            <person name="Chen Y."/>
            <person name="Shah S."/>
            <person name="Dougan E. K."/>
            <person name="Thang M."/>
            <person name="Chan C."/>
        </authorList>
    </citation>
    <scope>NUCLEOTIDE SEQUENCE [LARGE SCALE GENOMIC DNA]</scope>
</reference>
<evidence type="ECO:0000313" key="2">
    <source>
        <dbReference type="EMBL" id="CAK9012272.1"/>
    </source>
</evidence>
<comment type="caution">
    <text evidence="2">The sequence shown here is derived from an EMBL/GenBank/DDBJ whole genome shotgun (WGS) entry which is preliminary data.</text>
</comment>
<evidence type="ECO:0000256" key="1">
    <source>
        <dbReference type="SAM" id="Phobius"/>
    </source>
</evidence>